<dbReference type="OrthoDB" id="211933at2"/>
<dbReference type="RefSeq" id="WP_009544623.1">
    <property type="nucleotide sequence ID" value="NC_010546.1"/>
</dbReference>
<dbReference type="KEGG" id="cyt:cce_2688"/>
<sequence length="190" mass="21995">MSSNFTALYDACVLYPAPLRDLLMQLALTDLFRARWTDTIHDEWIRNILKNRPDLTLEQLIKIKNLMNSHVRDCLITGYEELISSINLPDSDDRHVLAAAIKGQVDVIVTMNLKDFPSHVLDNYEIFVEHPDKFISNLIDLKPFKVAKAAETCRKRLKKPPKSIDEYLEILLKQELPITVSMLRELSYEV</sequence>
<dbReference type="InterPro" id="IPR058652">
    <property type="entry name" value="VapC50_C"/>
</dbReference>
<keyword evidence="4" id="KW-1185">Reference proteome</keyword>
<feature type="domain" description="VapC50 C-terminal" evidence="2">
    <location>
        <begin position="131"/>
        <end position="185"/>
    </location>
</feature>
<dbReference type="EMBL" id="CP000806">
    <property type="protein sequence ID" value="ACB52036.1"/>
    <property type="molecule type" value="Genomic_DNA"/>
</dbReference>
<dbReference type="Pfam" id="PF13470">
    <property type="entry name" value="PIN_3"/>
    <property type="match status" value="1"/>
</dbReference>
<evidence type="ECO:0000313" key="4">
    <source>
        <dbReference type="Proteomes" id="UP000001203"/>
    </source>
</evidence>
<proteinExistence type="predicted"/>
<dbReference type="HOGENOM" id="CLU_096418_0_1_3"/>
<dbReference type="STRING" id="43989.cce_2688"/>
<dbReference type="Proteomes" id="UP000001203">
    <property type="component" value="Chromosome circular"/>
</dbReference>
<dbReference type="Pfam" id="PF26343">
    <property type="entry name" value="VapC50_C"/>
    <property type="match status" value="1"/>
</dbReference>
<organism evidence="3 4">
    <name type="scientific">Crocosphaera subtropica (strain ATCC 51142 / BH68)</name>
    <name type="common">Cyanothece sp. (strain ATCC 51142)</name>
    <dbReference type="NCBI Taxonomy" id="43989"/>
    <lineage>
        <taxon>Bacteria</taxon>
        <taxon>Bacillati</taxon>
        <taxon>Cyanobacteriota</taxon>
        <taxon>Cyanophyceae</taxon>
        <taxon>Oscillatoriophycideae</taxon>
        <taxon>Chroococcales</taxon>
        <taxon>Aphanothecaceae</taxon>
        <taxon>Crocosphaera</taxon>
        <taxon>Crocosphaera subtropica</taxon>
    </lineage>
</organism>
<dbReference type="InterPro" id="IPR002716">
    <property type="entry name" value="PIN_dom"/>
</dbReference>
<reference evidence="3 4" key="1">
    <citation type="journal article" date="2008" name="Proc. Natl. Acad. Sci. U.S.A.">
        <title>The genome of Cyanothece 51142, a unicellular diazotrophic cyanobacterium important in the marine nitrogen cycle.</title>
        <authorList>
            <person name="Welsh E.A."/>
            <person name="Liberton M."/>
            <person name="Stoeckel J."/>
            <person name="Loh T."/>
            <person name="Elvitigala T."/>
            <person name="Wang C."/>
            <person name="Wollam A."/>
            <person name="Fulton R.S."/>
            <person name="Clifton S.W."/>
            <person name="Jacobs J.M."/>
            <person name="Aurora R."/>
            <person name="Ghosh B.K."/>
            <person name="Sherman L.A."/>
            <person name="Smith R.D."/>
            <person name="Wilson R.K."/>
            <person name="Pakrasi H.B."/>
        </authorList>
    </citation>
    <scope>NUCLEOTIDE SEQUENCE [LARGE SCALE GENOMIC DNA]</scope>
    <source>
        <strain evidence="4">ATCC 51142 / BH68</strain>
    </source>
</reference>
<evidence type="ECO:0000313" key="3">
    <source>
        <dbReference type="EMBL" id="ACB52036.1"/>
    </source>
</evidence>
<gene>
    <name evidence="3" type="ordered locus">cce_2688</name>
</gene>
<evidence type="ECO:0000259" key="2">
    <source>
        <dbReference type="Pfam" id="PF26343"/>
    </source>
</evidence>
<dbReference type="eggNOG" id="COG1569">
    <property type="taxonomic scope" value="Bacteria"/>
</dbReference>
<protein>
    <submittedName>
        <fullName evidence="3">Uncharacterized protein</fullName>
    </submittedName>
</protein>
<evidence type="ECO:0000259" key="1">
    <source>
        <dbReference type="Pfam" id="PF13470"/>
    </source>
</evidence>
<feature type="domain" description="PIN" evidence="1">
    <location>
        <begin position="8"/>
        <end position="113"/>
    </location>
</feature>
<dbReference type="AlphaFoldDB" id="B1WTB4"/>
<accession>B1WTB4</accession>
<name>B1WTB4_CROS5</name>